<dbReference type="Pfam" id="PF12831">
    <property type="entry name" value="FAD_oxidored"/>
    <property type="match status" value="1"/>
</dbReference>
<evidence type="ECO:0000256" key="2">
    <source>
        <dbReference type="ARBA" id="ARBA00022723"/>
    </source>
</evidence>
<keyword evidence="4" id="KW-0408">Iron</keyword>
<dbReference type="PANTHER" id="PTHR43498">
    <property type="entry name" value="FERREDOXIN:COB-COM HETERODISULFIDE REDUCTASE SUBUNIT A"/>
    <property type="match status" value="1"/>
</dbReference>
<evidence type="ECO:0000313" key="8">
    <source>
        <dbReference type="Proteomes" id="UP000185093"/>
    </source>
</evidence>
<keyword evidence="2" id="KW-0479">Metal-binding</keyword>
<dbReference type="Proteomes" id="UP000185093">
    <property type="component" value="Unassembled WGS sequence"/>
</dbReference>
<dbReference type="InterPro" id="IPR039650">
    <property type="entry name" value="HdrA-like"/>
</dbReference>
<feature type="signal peptide" evidence="6">
    <location>
        <begin position="1"/>
        <end position="31"/>
    </location>
</feature>
<dbReference type="RefSeq" id="WP_074199640.1">
    <property type="nucleotide sequence ID" value="NZ_FSQZ01000001.1"/>
</dbReference>
<keyword evidence="5" id="KW-0411">Iron-sulfur</keyword>
<reference evidence="7 8" key="1">
    <citation type="submission" date="2016-11" db="EMBL/GenBank/DDBJ databases">
        <authorList>
            <person name="Varghese N."/>
            <person name="Submissions S."/>
        </authorList>
    </citation>
    <scope>NUCLEOTIDE SEQUENCE [LARGE SCALE GENOMIC DNA]</scope>
    <source>
        <strain evidence="7 8">DSM 20664</strain>
    </source>
</reference>
<accession>A0ABY1JDW0</accession>
<name>A0ABY1JDW0_9BACT</name>
<keyword evidence="8" id="KW-1185">Reference proteome</keyword>
<proteinExistence type="predicted"/>
<protein>
    <submittedName>
        <fullName evidence="7">FAD dependent oxidoreductase</fullName>
    </submittedName>
</protein>
<evidence type="ECO:0000256" key="4">
    <source>
        <dbReference type="ARBA" id="ARBA00023004"/>
    </source>
</evidence>
<evidence type="ECO:0000256" key="3">
    <source>
        <dbReference type="ARBA" id="ARBA00023002"/>
    </source>
</evidence>
<organism evidence="7 8">
    <name type="scientific">Acetomicrobium flavidum</name>
    <dbReference type="NCBI Taxonomy" id="49896"/>
    <lineage>
        <taxon>Bacteria</taxon>
        <taxon>Thermotogati</taxon>
        <taxon>Synergistota</taxon>
        <taxon>Synergistia</taxon>
        <taxon>Synergistales</taxon>
        <taxon>Acetomicrobiaceae</taxon>
        <taxon>Acetomicrobium</taxon>
    </lineage>
</organism>
<evidence type="ECO:0000313" key="7">
    <source>
        <dbReference type="EMBL" id="SIN69728.1"/>
    </source>
</evidence>
<dbReference type="Gene3D" id="3.50.50.60">
    <property type="entry name" value="FAD/NAD(P)-binding domain"/>
    <property type="match status" value="1"/>
</dbReference>
<sequence length="731" mass="80610">MVMKRWCFFMRFALFAVIMALVANCPYMAQAAEEGDYDVIVVGAGTGGVAAAVQAGRLGARVALFEETNVLGGQMVASAVSTMDDMYGVRWGIYGEFLDAILKHYASLGKSVGTCYWTPITVAFEPTVADYVLAQMIKDVRDGKTTRDGKPGRLDVFFKAKVQKVLKSSDGKSVTGIVADVNGKKVVCNSKILIDATEYGDLLPLAGAGYRVGRNVVDGEFSKLDEDARVQDITWVAVIKHYPGGVPDELKVKTPPPGYNDMRETFKSYVARDGFTFKKYPLKFPVDLPTHHAYRGLPDSSAPGNADASSPFSWLLLTKTEVNWANDYPGKAGYKGKSGLPVAYLEDPTFRKQADAKAMLVTIGFIYYLQNELGCDWSVASDIFESDETYQGLKDYVPLEYASIVRHFPPRPYVRESRRLIGVKTLTSRELRENSESYIRNEGRELRNSVAVGRYVLDLHGADETEQFEAEFGETKESIAKNKPLGPFQVPFEIFIPQKLDGFLVAEKNLSMSRLASGALRLQPITMLTGQAVGTIAALAVKEGVQPRDVSVLKVQRLLLESGDRLALCVYKDVPSDHPFWAAVQLATIRGWMEPKNLPTFAAQRVDNYNDMLQASKKGRTKGIFGVDEPLSWRVANGMISDILDDLGSQRKVVLHSGMSDEPIPRGKFILALSEALYPSEAPKPITTDKEKIAWAYRKLSPFLKDPCGDPTGAITRGEALEIAMRALTGW</sequence>
<dbReference type="EMBL" id="FSQZ01000001">
    <property type="protein sequence ID" value="SIN69728.1"/>
    <property type="molecule type" value="Genomic_DNA"/>
</dbReference>
<evidence type="ECO:0000256" key="1">
    <source>
        <dbReference type="ARBA" id="ARBA00022485"/>
    </source>
</evidence>
<feature type="chain" id="PRO_5046092352" evidence="6">
    <location>
        <begin position="32"/>
        <end position="731"/>
    </location>
</feature>
<comment type="caution">
    <text evidence="7">The sequence shown here is derived from an EMBL/GenBank/DDBJ whole genome shotgun (WGS) entry which is preliminary data.</text>
</comment>
<evidence type="ECO:0000256" key="6">
    <source>
        <dbReference type="SAM" id="SignalP"/>
    </source>
</evidence>
<evidence type="ECO:0000256" key="5">
    <source>
        <dbReference type="ARBA" id="ARBA00023014"/>
    </source>
</evidence>
<keyword evidence="6" id="KW-0732">Signal</keyword>
<dbReference type="InterPro" id="IPR036188">
    <property type="entry name" value="FAD/NAD-bd_sf"/>
</dbReference>
<keyword evidence="3" id="KW-0560">Oxidoreductase</keyword>
<keyword evidence="1" id="KW-0004">4Fe-4S</keyword>
<dbReference type="SUPFAM" id="SSF51905">
    <property type="entry name" value="FAD/NAD(P)-binding domain"/>
    <property type="match status" value="1"/>
</dbReference>
<dbReference type="PANTHER" id="PTHR43498:SF1">
    <property type="entry name" value="COB--COM HETERODISULFIDE REDUCTASE IRON-SULFUR SUBUNIT A"/>
    <property type="match status" value="1"/>
</dbReference>
<gene>
    <name evidence="7" type="ORF">SAMN05444368_1273</name>
</gene>